<comment type="similarity">
    <text evidence="1 7">Belongs to the RecO family.</text>
</comment>
<evidence type="ECO:0000256" key="7">
    <source>
        <dbReference type="HAMAP-Rule" id="MF_00201"/>
    </source>
</evidence>
<dbReference type="GO" id="GO:0043590">
    <property type="term" value="C:bacterial nucleoid"/>
    <property type="evidence" value="ECO:0007669"/>
    <property type="project" value="TreeGrafter"/>
</dbReference>
<evidence type="ECO:0000313" key="9">
    <source>
        <dbReference type="EMBL" id="TET12848.1"/>
    </source>
</evidence>
<evidence type="ECO:0000256" key="6">
    <source>
        <dbReference type="ARBA" id="ARBA00033409"/>
    </source>
</evidence>
<dbReference type="Pfam" id="PF11967">
    <property type="entry name" value="RecO_N"/>
    <property type="match status" value="1"/>
</dbReference>
<dbReference type="Pfam" id="PF02565">
    <property type="entry name" value="RecO_C"/>
    <property type="match status" value="1"/>
</dbReference>
<dbReference type="InterPro" id="IPR012340">
    <property type="entry name" value="NA-bd_OB-fold"/>
</dbReference>
<comment type="caution">
    <text evidence="9">The sequence shown here is derived from an EMBL/GenBank/DDBJ whole genome shotgun (WGS) entry which is preliminary data.</text>
</comment>
<feature type="domain" description="DNA replication/recombination mediator RecO N-terminal" evidence="8">
    <location>
        <begin position="1"/>
        <end position="80"/>
    </location>
</feature>
<dbReference type="PANTHER" id="PTHR33991">
    <property type="entry name" value="DNA REPAIR PROTEIN RECO"/>
    <property type="match status" value="1"/>
</dbReference>
<keyword evidence="5 7" id="KW-0234">DNA repair</keyword>
<accession>A0A523S486</accession>
<dbReference type="AlphaFoldDB" id="A0A523S486"/>
<dbReference type="SUPFAM" id="SSF50249">
    <property type="entry name" value="Nucleic acid-binding proteins"/>
    <property type="match status" value="1"/>
</dbReference>
<evidence type="ECO:0000256" key="3">
    <source>
        <dbReference type="ARBA" id="ARBA00022763"/>
    </source>
</evidence>
<dbReference type="HAMAP" id="MF_00201">
    <property type="entry name" value="RecO"/>
    <property type="match status" value="1"/>
</dbReference>
<dbReference type="InterPro" id="IPR042242">
    <property type="entry name" value="RecO_C"/>
</dbReference>
<dbReference type="InterPro" id="IPR003717">
    <property type="entry name" value="RecO"/>
</dbReference>
<evidence type="ECO:0000256" key="5">
    <source>
        <dbReference type="ARBA" id="ARBA00023204"/>
    </source>
</evidence>
<evidence type="ECO:0000256" key="2">
    <source>
        <dbReference type="ARBA" id="ARBA00021310"/>
    </source>
</evidence>
<comment type="function">
    <text evidence="7">Involved in DNA repair and RecF pathway recombination.</text>
</comment>
<evidence type="ECO:0000259" key="8">
    <source>
        <dbReference type="Pfam" id="PF11967"/>
    </source>
</evidence>
<dbReference type="Gene3D" id="2.40.50.140">
    <property type="entry name" value="Nucleic acid-binding proteins"/>
    <property type="match status" value="1"/>
</dbReference>
<name>A0A523S486_UNCAE</name>
<dbReference type="NCBIfam" id="TIGR00613">
    <property type="entry name" value="reco"/>
    <property type="match status" value="1"/>
</dbReference>
<dbReference type="InterPro" id="IPR037278">
    <property type="entry name" value="ARFGAP/RecO"/>
</dbReference>
<dbReference type="PANTHER" id="PTHR33991:SF1">
    <property type="entry name" value="DNA REPAIR PROTEIN RECO"/>
    <property type="match status" value="1"/>
</dbReference>
<evidence type="ECO:0000256" key="4">
    <source>
        <dbReference type="ARBA" id="ARBA00023172"/>
    </source>
</evidence>
<keyword evidence="3 7" id="KW-0227">DNA damage</keyword>
<proteinExistence type="inferred from homology"/>
<dbReference type="GO" id="GO:0006302">
    <property type="term" value="P:double-strand break repair"/>
    <property type="evidence" value="ECO:0007669"/>
    <property type="project" value="TreeGrafter"/>
</dbReference>
<keyword evidence="4 7" id="KW-0233">DNA recombination</keyword>
<reference evidence="9 10" key="1">
    <citation type="submission" date="2019-03" db="EMBL/GenBank/DDBJ databases">
        <title>Metabolic potential of uncultured bacteria and archaea associated with petroleum seepage in deep-sea sediments.</title>
        <authorList>
            <person name="Dong X."/>
            <person name="Hubert C."/>
        </authorList>
    </citation>
    <scope>NUCLEOTIDE SEQUENCE [LARGE SCALE GENOMIC DNA]</scope>
    <source>
        <strain evidence="9">E44_bin7</strain>
    </source>
</reference>
<dbReference type="EMBL" id="SOKJ01000046">
    <property type="protein sequence ID" value="TET12848.1"/>
    <property type="molecule type" value="Genomic_DNA"/>
</dbReference>
<dbReference type="Gene3D" id="1.20.1440.120">
    <property type="entry name" value="Recombination protein O, C-terminal domain"/>
    <property type="match status" value="1"/>
</dbReference>
<organism evidence="9 10">
    <name type="scientific">Aerophobetes bacterium</name>
    <dbReference type="NCBI Taxonomy" id="2030807"/>
    <lineage>
        <taxon>Bacteria</taxon>
        <taxon>Candidatus Aerophobota</taxon>
    </lineage>
</organism>
<gene>
    <name evidence="7 9" type="primary">recO</name>
    <name evidence="9" type="ORF">E3J84_00870</name>
</gene>
<sequence>MILYKTEAVVLRDYDLGDQDKIVVFYSPKYGKIKVVAKGARRIKSRFASLIQLLSYDILLIHKNGEKSLDTLNEGEIKYYFPEIKKDLLRFAYSCYLVELVDKFVGEREPHPFLFQLLLKTLFLLEKGSKCTLNLLMRSFELKLLSVLGYRPYLEGCVNCRRDTKLIKSFYFSLRLGGLLCGSCQEVDKGRINISKKASLLMSYLLFSSLEKVFQQKVDKSVQKEIEMTLRAYFSYQGQRKMFTPHFIHSFEKLE</sequence>
<dbReference type="SUPFAM" id="SSF57863">
    <property type="entry name" value="ArfGap/RecO-like zinc finger"/>
    <property type="match status" value="1"/>
</dbReference>
<evidence type="ECO:0000313" key="10">
    <source>
        <dbReference type="Proteomes" id="UP000316360"/>
    </source>
</evidence>
<dbReference type="InterPro" id="IPR022572">
    <property type="entry name" value="DNA_rep/recomb_RecO_N"/>
</dbReference>
<protein>
    <recommendedName>
        <fullName evidence="2 7">DNA repair protein RecO</fullName>
    </recommendedName>
    <alternativeName>
        <fullName evidence="6 7">Recombination protein O</fullName>
    </alternativeName>
</protein>
<dbReference type="GO" id="GO:0006310">
    <property type="term" value="P:DNA recombination"/>
    <property type="evidence" value="ECO:0007669"/>
    <property type="project" value="UniProtKB-UniRule"/>
</dbReference>
<evidence type="ECO:0000256" key="1">
    <source>
        <dbReference type="ARBA" id="ARBA00007452"/>
    </source>
</evidence>
<dbReference type="Proteomes" id="UP000316360">
    <property type="component" value="Unassembled WGS sequence"/>
</dbReference>